<dbReference type="OrthoDB" id="9799990at2"/>
<feature type="transmembrane region" description="Helical" evidence="6">
    <location>
        <begin position="222"/>
        <end position="245"/>
    </location>
</feature>
<gene>
    <name evidence="7" type="ORF">D7S86_07320</name>
</gene>
<evidence type="ECO:0000256" key="4">
    <source>
        <dbReference type="ARBA" id="ARBA00022989"/>
    </source>
</evidence>
<dbReference type="CDD" id="cd06579">
    <property type="entry name" value="TM_PBP1_transp_AraH_like"/>
    <property type="match status" value="1"/>
</dbReference>
<feature type="transmembrane region" description="Helical" evidence="6">
    <location>
        <begin position="95"/>
        <end position="117"/>
    </location>
</feature>
<feature type="transmembrane region" description="Helical" evidence="6">
    <location>
        <begin position="169"/>
        <end position="191"/>
    </location>
</feature>
<keyword evidence="8" id="KW-1185">Reference proteome</keyword>
<keyword evidence="4 6" id="KW-1133">Transmembrane helix</keyword>
<proteinExistence type="predicted"/>
<organism evidence="7 8">
    <name type="scientific">Pararobbsia silviterrae</name>
    <dbReference type="NCBI Taxonomy" id="1792498"/>
    <lineage>
        <taxon>Bacteria</taxon>
        <taxon>Pseudomonadati</taxon>
        <taxon>Pseudomonadota</taxon>
        <taxon>Betaproteobacteria</taxon>
        <taxon>Burkholderiales</taxon>
        <taxon>Burkholderiaceae</taxon>
        <taxon>Pararobbsia</taxon>
    </lineage>
</organism>
<dbReference type="GO" id="GO:0005886">
    <property type="term" value="C:plasma membrane"/>
    <property type="evidence" value="ECO:0007669"/>
    <property type="project" value="UniProtKB-SubCell"/>
</dbReference>
<dbReference type="PANTHER" id="PTHR32196">
    <property type="entry name" value="ABC TRANSPORTER PERMEASE PROTEIN YPHD-RELATED-RELATED"/>
    <property type="match status" value="1"/>
</dbReference>
<sequence length="324" mass="34019">MNRTTTLNVHSPRKPLAWTHHLSKSSTVLALAVLLVVASTLSPHFLAPRNLFNVLRGASIIGIVAIGMTFVILNKGIDLSVGSIVGLSSALTATFAPYGFFTAALIGIGTGLLLGFVNGFIITYLRLQPFIATLGMLIFARGLVFVRTSGSNIVVDNPTDLFSFIGSGYIGPVPMPVVVFALVWAVAALALRYTTFGRRIYAVGANEEAAWLSGINVRLNKILTYCVSGMLAGLAGVILASRLGVAEPNGGTLYELDAIAAALIGGTTFDGGIGGVLGTVLGVLILSFLSNVLNLLNVSPYSQMLMKGVIIVLAVVVSEWRKRA</sequence>
<dbReference type="AlphaFoldDB" id="A0A494Y840"/>
<dbReference type="Pfam" id="PF02653">
    <property type="entry name" value="BPD_transp_2"/>
    <property type="match status" value="1"/>
</dbReference>
<comment type="subcellular location">
    <subcellularLocation>
        <location evidence="1">Cell membrane</location>
        <topology evidence="1">Multi-pass membrane protein</topology>
    </subcellularLocation>
</comment>
<feature type="transmembrane region" description="Helical" evidence="6">
    <location>
        <begin position="54"/>
        <end position="73"/>
    </location>
</feature>
<dbReference type="PANTHER" id="PTHR32196:SF72">
    <property type="entry name" value="RIBOSE IMPORT PERMEASE PROTEIN RBSC"/>
    <property type="match status" value="1"/>
</dbReference>
<comment type="caution">
    <text evidence="7">The sequence shown here is derived from an EMBL/GenBank/DDBJ whole genome shotgun (WGS) entry which is preliminary data.</text>
</comment>
<keyword evidence="2" id="KW-1003">Cell membrane</keyword>
<dbReference type="InterPro" id="IPR001851">
    <property type="entry name" value="ABC_transp_permease"/>
</dbReference>
<feature type="transmembrane region" description="Helical" evidence="6">
    <location>
        <begin position="129"/>
        <end position="149"/>
    </location>
</feature>
<evidence type="ECO:0000313" key="7">
    <source>
        <dbReference type="EMBL" id="RKP57737.1"/>
    </source>
</evidence>
<dbReference type="GO" id="GO:0022857">
    <property type="term" value="F:transmembrane transporter activity"/>
    <property type="evidence" value="ECO:0007669"/>
    <property type="project" value="InterPro"/>
</dbReference>
<evidence type="ECO:0000256" key="2">
    <source>
        <dbReference type="ARBA" id="ARBA00022475"/>
    </source>
</evidence>
<evidence type="ECO:0000256" key="5">
    <source>
        <dbReference type="ARBA" id="ARBA00023136"/>
    </source>
</evidence>
<name>A0A494Y840_9BURK</name>
<evidence type="ECO:0000256" key="6">
    <source>
        <dbReference type="SAM" id="Phobius"/>
    </source>
</evidence>
<accession>A0A494Y840</accession>
<protein>
    <submittedName>
        <fullName evidence="7">ABC transporter permease</fullName>
    </submittedName>
</protein>
<dbReference type="EMBL" id="RBZU01000002">
    <property type="protein sequence ID" value="RKP57737.1"/>
    <property type="molecule type" value="Genomic_DNA"/>
</dbReference>
<feature type="transmembrane region" description="Helical" evidence="6">
    <location>
        <begin position="276"/>
        <end position="295"/>
    </location>
</feature>
<evidence type="ECO:0000256" key="3">
    <source>
        <dbReference type="ARBA" id="ARBA00022692"/>
    </source>
</evidence>
<evidence type="ECO:0000313" key="8">
    <source>
        <dbReference type="Proteomes" id="UP000270342"/>
    </source>
</evidence>
<evidence type="ECO:0000256" key="1">
    <source>
        <dbReference type="ARBA" id="ARBA00004651"/>
    </source>
</evidence>
<reference evidence="7 8" key="1">
    <citation type="submission" date="2018-10" db="EMBL/GenBank/DDBJ databases">
        <title>Robbsia sp. DHC34, isolated from soil.</title>
        <authorList>
            <person name="Gao Z.-H."/>
            <person name="Qiu L.-H."/>
        </authorList>
    </citation>
    <scope>NUCLEOTIDE SEQUENCE [LARGE SCALE GENOMIC DNA]</scope>
    <source>
        <strain evidence="7 8">DHC34</strain>
    </source>
</reference>
<keyword evidence="3 6" id="KW-0812">Transmembrane</keyword>
<keyword evidence="5 6" id="KW-0472">Membrane</keyword>
<feature type="transmembrane region" description="Helical" evidence="6">
    <location>
        <begin position="28"/>
        <end position="47"/>
    </location>
</feature>
<dbReference type="Proteomes" id="UP000270342">
    <property type="component" value="Unassembled WGS sequence"/>
</dbReference>
<dbReference type="RefSeq" id="WP_121085007.1">
    <property type="nucleotide sequence ID" value="NZ_RBZU01000002.1"/>
</dbReference>